<evidence type="ECO:0000313" key="6">
    <source>
        <dbReference type="Proteomes" id="UP000011591"/>
    </source>
</evidence>
<evidence type="ECO:0000256" key="3">
    <source>
        <dbReference type="SAM" id="MobiDB-lite"/>
    </source>
</evidence>
<protein>
    <submittedName>
        <fullName evidence="5">NADH:flavin oxidoreductase/NADH oxidase</fullName>
    </submittedName>
</protein>
<dbReference type="EMBL" id="AOIP01000017">
    <property type="protein sequence ID" value="ELZ06686.1"/>
    <property type="molecule type" value="Genomic_DNA"/>
</dbReference>
<keyword evidence="1" id="KW-0285">Flavoprotein</keyword>
<reference evidence="5 6" key="1">
    <citation type="journal article" date="2014" name="PLoS Genet.">
        <title>Phylogenetically driven sequencing of extremely halophilic archaea reveals strategies for static and dynamic osmo-response.</title>
        <authorList>
            <person name="Becker E.A."/>
            <person name="Seitzer P.M."/>
            <person name="Tritt A."/>
            <person name="Larsen D."/>
            <person name="Krusor M."/>
            <person name="Yao A.I."/>
            <person name="Wu D."/>
            <person name="Madern D."/>
            <person name="Eisen J.A."/>
            <person name="Darling A.E."/>
            <person name="Facciotti M.T."/>
        </authorList>
    </citation>
    <scope>NUCLEOTIDE SEQUENCE [LARGE SCALE GENOMIC DNA]</scope>
    <source>
        <strain evidence="5 6">DSM 13077</strain>
    </source>
</reference>
<dbReference type="GO" id="GO:0010181">
    <property type="term" value="F:FMN binding"/>
    <property type="evidence" value="ECO:0007669"/>
    <property type="project" value="InterPro"/>
</dbReference>
<dbReference type="InterPro" id="IPR001155">
    <property type="entry name" value="OxRdtase_FMN_N"/>
</dbReference>
<evidence type="ECO:0000256" key="1">
    <source>
        <dbReference type="ARBA" id="ARBA00022630"/>
    </source>
</evidence>
<dbReference type="AlphaFoldDB" id="M0B6Z1"/>
<sequence>MVVPVETPTTPRMATLEDPIDIGGLTVPNRLYRAPLLECAGNGPDAVDTLIDDLEPAAESGVGLICQGATIVRGEGGCAAPGMTRVHDPAFVSQLSRLTDRIHDHGSRIVLQLEHGGLRSMETWHAEFRRANPELEQLAVSTPPWQLRVLDRLGFLAFEPHVLSTDEVYELAADFGRAAACAVEAGYDGIHLAGANMGIVQQFLSPFYNRREDEFGGSPEARLEFLALVHDEIRERAGDVPLLTKVPAETPAPPVVRRKLSLGDGVELARRVERIGYDAVVPVQTSVVWDMSIIRGEYPDRAWENERLQEEYDAAFGGATRKRLVALANRVQSLQYDFEPAWNEDFCRRVRERVLIPVLAEGGIRDRTEMDRLLGSGRELDGDGNDDGTGTGTGATDADPACDMVGMARPFYAEPRLGARLLGGATGSDNATDTNDNSNSNSDTASALCKNCNNCTVPQVTGAPGMCRTPSVLRERGELDREGAYD</sequence>
<feature type="domain" description="NADH:flavin oxidoreductase/NADH oxidase N-terminal" evidence="4">
    <location>
        <begin position="18"/>
        <end position="239"/>
    </location>
</feature>
<dbReference type="InterPro" id="IPR051799">
    <property type="entry name" value="NADH_flavin_oxidoreductase"/>
</dbReference>
<dbReference type="PANTHER" id="PTHR43656:SF2">
    <property type="entry name" value="BINDING OXIDOREDUCTASE, PUTATIVE (AFU_ORTHOLOGUE AFUA_2G08260)-RELATED"/>
    <property type="match status" value="1"/>
</dbReference>
<evidence type="ECO:0000256" key="2">
    <source>
        <dbReference type="ARBA" id="ARBA00023002"/>
    </source>
</evidence>
<name>M0B6Z1_9EURY</name>
<dbReference type="SUPFAM" id="SSF51395">
    <property type="entry name" value="FMN-linked oxidoreductases"/>
    <property type="match status" value="1"/>
</dbReference>
<proteinExistence type="predicted"/>
<gene>
    <name evidence="5" type="ORF">C480_08948</name>
</gene>
<comment type="caution">
    <text evidence="5">The sequence shown here is derived from an EMBL/GenBank/DDBJ whole genome shotgun (WGS) entry which is preliminary data.</text>
</comment>
<accession>M0B6Z1</accession>
<dbReference type="PATRIC" id="fig|1227491.4.peg.1849"/>
<feature type="region of interest" description="Disordered" evidence="3">
    <location>
        <begin position="423"/>
        <end position="443"/>
    </location>
</feature>
<dbReference type="Proteomes" id="UP000011591">
    <property type="component" value="Unassembled WGS sequence"/>
</dbReference>
<keyword evidence="2" id="KW-0560">Oxidoreductase</keyword>
<dbReference type="GO" id="GO:0016491">
    <property type="term" value="F:oxidoreductase activity"/>
    <property type="evidence" value="ECO:0007669"/>
    <property type="project" value="UniProtKB-KW"/>
</dbReference>
<dbReference type="InterPro" id="IPR013785">
    <property type="entry name" value="Aldolase_TIM"/>
</dbReference>
<evidence type="ECO:0000313" key="5">
    <source>
        <dbReference type="EMBL" id="ELZ06686.1"/>
    </source>
</evidence>
<feature type="region of interest" description="Disordered" evidence="3">
    <location>
        <begin position="375"/>
        <end position="400"/>
    </location>
</feature>
<organism evidence="5 6">
    <name type="scientific">Natrialba aegyptia DSM 13077</name>
    <dbReference type="NCBI Taxonomy" id="1227491"/>
    <lineage>
        <taxon>Archaea</taxon>
        <taxon>Methanobacteriati</taxon>
        <taxon>Methanobacteriota</taxon>
        <taxon>Stenosarchaea group</taxon>
        <taxon>Halobacteria</taxon>
        <taxon>Halobacteriales</taxon>
        <taxon>Natrialbaceae</taxon>
        <taxon>Natrialba</taxon>
    </lineage>
</organism>
<dbReference type="Pfam" id="PF00724">
    <property type="entry name" value="Oxidored_FMN"/>
    <property type="match status" value="1"/>
</dbReference>
<keyword evidence="6" id="KW-1185">Reference proteome</keyword>
<dbReference type="PANTHER" id="PTHR43656">
    <property type="entry name" value="BINDING OXIDOREDUCTASE, PUTATIVE (AFU_ORTHOLOGUE AFUA_2G08260)-RELATED"/>
    <property type="match status" value="1"/>
</dbReference>
<dbReference type="Gene3D" id="3.20.20.70">
    <property type="entry name" value="Aldolase class I"/>
    <property type="match status" value="1"/>
</dbReference>
<evidence type="ECO:0000259" key="4">
    <source>
        <dbReference type="Pfam" id="PF00724"/>
    </source>
</evidence>